<dbReference type="SUPFAM" id="SSF47413">
    <property type="entry name" value="lambda repressor-like DNA-binding domains"/>
    <property type="match status" value="1"/>
</dbReference>
<dbReference type="Pfam" id="PF01381">
    <property type="entry name" value="HTH_3"/>
    <property type="match status" value="1"/>
</dbReference>
<reference evidence="2" key="1">
    <citation type="submission" date="2022-08" db="EMBL/GenBank/DDBJ databases">
        <title>Novel Bdellovibrio Species Isolated from Svalbard: Designation Bdellovibrio svalbardensis.</title>
        <authorList>
            <person name="Mitchell R.J."/>
            <person name="Choi S.Y."/>
        </authorList>
    </citation>
    <scope>NUCLEOTIDE SEQUENCE</scope>
    <source>
        <strain evidence="2">PAP01</strain>
    </source>
</reference>
<dbReference type="InterPro" id="IPR010982">
    <property type="entry name" value="Lambda_DNA-bd_dom_sf"/>
</dbReference>
<gene>
    <name evidence="2" type="ORF">NWE73_12170</name>
</gene>
<dbReference type="RefSeq" id="WP_277578604.1">
    <property type="nucleotide sequence ID" value="NZ_JANRMI010000003.1"/>
</dbReference>
<dbReference type="InterPro" id="IPR025537">
    <property type="entry name" value="DUF4423"/>
</dbReference>
<dbReference type="Pfam" id="PF14394">
    <property type="entry name" value="DUF4423"/>
    <property type="match status" value="1"/>
</dbReference>
<dbReference type="Proteomes" id="UP001152321">
    <property type="component" value="Unassembled WGS sequence"/>
</dbReference>
<evidence type="ECO:0000313" key="3">
    <source>
        <dbReference type="Proteomes" id="UP001152321"/>
    </source>
</evidence>
<dbReference type="PROSITE" id="PS50943">
    <property type="entry name" value="HTH_CROC1"/>
    <property type="match status" value="1"/>
</dbReference>
<dbReference type="InterPro" id="IPR011873">
    <property type="entry name" value="CHP02147"/>
</dbReference>
<comment type="caution">
    <text evidence="2">The sequence shown here is derived from an EMBL/GenBank/DDBJ whole genome shotgun (WGS) entry which is preliminary data.</text>
</comment>
<feature type="domain" description="HTH cro/C1-type" evidence="1">
    <location>
        <begin position="33"/>
        <end position="75"/>
    </location>
</feature>
<evidence type="ECO:0000259" key="1">
    <source>
        <dbReference type="PROSITE" id="PS50943"/>
    </source>
</evidence>
<organism evidence="2 3">
    <name type="scientific">Bdellovibrio svalbardensis</name>
    <dbReference type="NCBI Taxonomy" id="2972972"/>
    <lineage>
        <taxon>Bacteria</taxon>
        <taxon>Pseudomonadati</taxon>
        <taxon>Bdellovibrionota</taxon>
        <taxon>Bdellovibrionia</taxon>
        <taxon>Bdellovibrionales</taxon>
        <taxon>Pseudobdellovibrionaceae</taxon>
        <taxon>Bdellovibrio</taxon>
    </lineage>
</organism>
<dbReference type="EMBL" id="JANRMI010000003">
    <property type="protein sequence ID" value="MDG0817128.1"/>
    <property type="molecule type" value="Genomic_DNA"/>
</dbReference>
<name>A0ABT6DPQ8_9BACT</name>
<dbReference type="CDD" id="cd00093">
    <property type="entry name" value="HTH_XRE"/>
    <property type="match status" value="1"/>
</dbReference>
<protein>
    <submittedName>
        <fullName evidence="2">TIGR02147 family protein</fullName>
    </submittedName>
</protein>
<dbReference type="NCBIfam" id="TIGR02147">
    <property type="entry name" value="Fsuc_second"/>
    <property type="match status" value="1"/>
</dbReference>
<proteinExistence type="predicted"/>
<sequence length="268" mass="31473">MSVSIFHYQDYKQFYNAWVENQPREGFGEYRRLAQALGVSTTMVSQVFKGEKHLSLELASEMCDYLRLEDDETDFFLLLVDYCRAGSFKLQKRFLRQIKARQDKSKKLENRVKTNELSEEARNVFYSSWLYSGMRLLVDTGKYNDVEALASYLNLPRNHVQKILDFLLANNLLVEDKHRLKLGTARTHVGSSSPLVNRHHQNWRIQAMGKIQQNKDEDFFYTGPMVLSQEVADWIRQELPAFVERLNAKLIPSPSEVVRCLNIDWFEY</sequence>
<dbReference type="InterPro" id="IPR001387">
    <property type="entry name" value="Cro/C1-type_HTH"/>
</dbReference>
<evidence type="ECO:0000313" key="2">
    <source>
        <dbReference type="EMBL" id="MDG0817128.1"/>
    </source>
</evidence>
<accession>A0ABT6DPQ8</accession>
<keyword evidence="3" id="KW-1185">Reference proteome</keyword>